<dbReference type="SUPFAM" id="SSF54236">
    <property type="entry name" value="Ubiquitin-like"/>
    <property type="match status" value="1"/>
</dbReference>
<dbReference type="PROSITE" id="PS50053">
    <property type="entry name" value="UBIQUITIN_2"/>
    <property type="match status" value="1"/>
</dbReference>
<dbReference type="InterPro" id="IPR029071">
    <property type="entry name" value="Ubiquitin-like_domsf"/>
</dbReference>
<dbReference type="STRING" id="49451.A0A314KHI4"/>
<proteinExistence type="predicted"/>
<sequence length="119" mass="13750">MWLVNRMMQIIIQDDTYRDVINWRSLPESFLRPKFKLEDSGNNSESKAFLLMVEHDDNIAAVKAYIQEDKGFPFKKQKLLNKEGGVLSDSHSSFCGNRGRFYLNPAICTNNANQCENKD</sequence>
<evidence type="ECO:0000313" key="2">
    <source>
        <dbReference type="EMBL" id="OIT28861.1"/>
    </source>
</evidence>
<dbReference type="InterPro" id="IPR000626">
    <property type="entry name" value="Ubiquitin-like_dom"/>
</dbReference>
<dbReference type="EMBL" id="MJEQ01001930">
    <property type="protein sequence ID" value="OIT28861.1"/>
    <property type="molecule type" value="Genomic_DNA"/>
</dbReference>
<name>A0A314KHI4_NICAT</name>
<reference evidence="2" key="1">
    <citation type="submission" date="2016-11" db="EMBL/GenBank/DDBJ databases">
        <title>The genome of Nicotiana attenuata.</title>
        <authorList>
            <person name="Xu S."/>
            <person name="Brockmoeller T."/>
            <person name="Gaquerel E."/>
            <person name="Navarro A."/>
            <person name="Kuhl H."/>
            <person name="Gase K."/>
            <person name="Ling Z."/>
            <person name="Zhou W."/>
            <person name="Kreitzer C."/>
            <person name="Stanke M."/>
            <person name="Tang H."/>
            <person name="Lyons E."/>
            <person name="Pandey P."/>
            <person name="Pandey S.P."/>
            <person name="Timmermann B."/>
            <person name="Baldwin I.T."/>
        </authorList>
    </citation>
    <scope>NUCLEOTIDE SEQUENCE [LARGE SCALE GENOMIC DNA]</scope>
    <source>
        <strain evidence="2">UT</strain>
    </source>
</reference>
<dbReference type="Proteomes" id="UP000187609">
    <property type="component" value="Unassembled WGS sequence"/>
</dbReference>
<dbReference type="Gene3D" id="3.10.20.90">
    <property type="entry name" value="Phosphatidylinositol 3-kinase Catalytic Subunit, Chain A, domain 1"/>
    <property type="match status" value="1"/>
</dbReference>
<dbReference type="SMR" id="A0A314KHI4"/>
<evidence type="ECO:0000313" key="3">
    <source>
        <dbReference type="Proteomes" id="UP000187609"/>
    </source>
</evidence>
<comment type="caution">
    <text evidence="2">The sequence shown here is derived from an EMBL/GenBank/DDBJ whole genome shotgun (WGS) entry which is preliminary data.</text>
</comment>
<dbReference type="CDD" id="cd17039">
    <property type="entry name" value="Ubl_ubiquitin_like"/>
    <property type="match status" value="1"/>
</dbReference>
<evidence type="ECO:0000259" key="1">
    <source>
        <dbReference type="PROSITE" id="PS50053"/>
    </source>
</evidence>
<organism evidence="2 3">
    <name type="scientific">Nicotiana attenuata</name>
    <name type="common">Coyote tobacco</name>
    <dbReference type="NCBI Taxonomy" id="49451"/>
    <lineage>
        <taxon>Eukaryota</taxon>
        <taxon>Viridiplantae</taxon>
        <taxon>Streptophyta</taxon>
        <taxon>Embryophyta</taxon>
        <taxon>Tracheophyta</taxon>
        <taxon>Spermatophyta</taxon>
        <taxon>Magnoliopsida</taxon>
        <taxon>eudicotyledons</taxon>
        <taxon>Gunneridae</taxon>
        <taxon>Pentapetalae</taxon>
        <taxon>asterids</taxon>
        <taxon>lamiids</taxon>
        <taxon>Solanales</taxon>
        <taxon>Solanaceae</taxon>
        <taxon>Nicotianoideae</taxon>
        <taxon>Nicotianeae</taxon>
        <taxon>Nicotiana</taxon>
    </lineage>
</organism>
<gene>
    <name evidence="2" type="ORF">A4A49_26709</name>
</gene>
<feature type="domain" description="Ubiquitin-like" evidence="1">
    <location>
        <begin position="31"/>
        <end position="92"/>
    </location>
</feature>
<protein>
    <recommendedName>
        <fullName evidence="1">Ubiquitin-like domain-containing protein</fullName>
    </recommendedName>
</protein>
<dbReference type="Gramene" id="OIT28861">
    <property type="protein sequence ID" value="OIT28861"/>
    <property type="gene ID" value="A4A49_26709"/>
</dbReference>
<keyword evidence="3" id="KW-1185">Reference proteome</keyword>
<accession>A0A314KHI4</accession>
<dbReference type="AlphaFoldDB" id="A0A314KHI4"/>